<evidence type="ECO:0000259" key="5">
    <source>
        <dbReference type="PROSITE" id="PS51379"/>
    </source>
</evidence>
<feature type="transmembrane region" description="Helical" evidence="4">
    <location>
        <begin position="12"/>
        <end position="30"/>
    </location>
</feature>
<keyword evidence="4" id="KW-0812">Transmembrane</keyword>
<dbReference type="PROSITE" id="PS51379">
    <property type="entry name" value="4FE4S_FER_2"/>
    <property type="match status" value="1"/>
</dbReference>
<name>A0A173T3V5_9FIRM</name>
<evidence type="ECO:0000256" key="4">
    <source>
        <dbReference type="SAM" id="Phobius"/>
    </source>
</evidence>
<feature type="transmembrane region" description="Helical" evidence="4">
    <location>
        <begin position="76"/>
        <end position="95"/>
    </location>
</feature>
<dbReference type="SUPFAM" id="SSF54862">
    <property type="entry name" value="4Fe-4S ferredoxins"/>
    <property type="match status" value="1"/>
</dbReference>
<organism evidence="6 7">
    <name type="scientific">Roseburia intestinalis</name>
    <dbReference type="NCBI Taxonomy" id="166486"/>
    <lineage>
        <taxon>Bacteria</taxon>
        <taxon>Bacillati</taxon>
        <taxon>Bacillota</taxon>
        <taxon>Clostridia</taxon>
        <taxon>Lachnospirales</taxon>
        <taxon>Lachnospiraceae</taxon>
        <taxon>Roseburia</taxon>
    </lineage>
</organism>
<protein>
    <submittedName>
        <fullName evidence="6">Putative electron transport protein yccM</fullName>
    </submittedName>
</protein>
<accession>A0A173T3V5</accession>
<proteinExistence type="predicted"/>
<feature type="domain" description="4Fe-4S ferredoxin-type" evidence="5">
    <location>
        <begin position="93"/>
        <end position="123"/>
    </location>
</feature>
<evidence type="ECO:0000256" key="3">
    <source>
        <dbReference type="ARBA" id="ARBA00023136"/>
    </source>
</evidence>
<dbReference type="GO" id="GO:0005886">
    <property type="term" value="C:plasma membrane"/>
    <property type="evidence" value="ECO:0007669"/>
    <property type="project" value="UniProtKB-SubCell"/>
</dbReference>
<evidence type="ECO:0000313" key="6">
    <source>
        <dbReference type="EMBL" id="CUM96585.1"/>
    </source>
</evidence>
<dbReference type="EMBL" id="CYXZ01000008">
    <property type="protein sequence ID" value="CUM96585.1"/>
    <property type="molecule type" value="Genomic_DNA"/>
</dbReference>
<dbReference type="STRING" id="166486.ERS852572_01312"/>
<keyword evidence="3 4" id="KW-0472">Membrane</keyword>
<keyword evidence="2" id="KW-1003">Cell membrane</keyword>
<dbReference type="PaxDb" id="166486-ERS852572_01312"/>
<keyword evidence="4" id="KW-1133">Transmembrane helix</keyword>
<feature type="transmembrane region" description="Helical" evidence="4">
    <location>
        <begin position="42"/>
        <end position="64"/>
    </location>
</feature>
<evidence type="ECO:0000256" key="1">
    <source>
        <dbReference type="ARBA" id="ARBA00004236"/>
    </source>
</evidence>
<dbReference type="PANTHER" id="PTHR30224">
    <property type="entry name" value="ELECTRON TRANSPORT PROTEIN"/>
    <property type="match status" value="1"/>
</dbReference>
<sequence length="178" mass="19656">MELTAALSLIKYAVRLLILFLCFGGTYVKLKGSSPWDVFSMLHAGNFALEGYFAGVVLLILILCGMCVQERFFCRILCPMGAIFSLLPVLPYFALRRERENCISGCAACTKKCPSDIGLPELGSIETRGDCFMCQKCTGICPKGNIHCGVSGKLKGNELWFTAIRAVFLLFLYLWIGI</sequence>
<evidence type="ECO:0000313" key="7">
    <source>
        <dbReference type="Proteomes" id="UP000095350"/>
    </source>
</evidence>
<gene>
    <name evidence="6" type="primary">yccM_2</name>
    <name evidence="6" type="ORF">ERS852572_01312</name>
</gene>
<evidence type="ECO:0000256" key="2">
    <source>
        <dbReference type="ARBA" id="ARBA00022475"/>
    </source>
</evidence>
<dbReference type="Proteomes" id="UP000095350">
    <property type="component" value="Unassembled WGS sequence"/>
</dbReference>
<comment type="subcellular location">
    <subcellularLocation>
        <location evidence="1">Cell membrane</location>
    </subcellularLocation>
</comment>
<dbReference type="AlphaFoldDB" id="A0A173T3V5"/>
<dbReference type="PANTHER" id="PTHR30224:SF4">
    <property type="entry name" value="ELECTRON TRANSPORT PROTEIN YCCM-RELATED"/>
    <property type="match status" value="1"/>
</dbReference>
<feature type="transmembrane region" description="Helical" evidence="4">
    <location>
        <begin position="159"/>
        <end position="176"/>
    </location>
</feature>
<dbReference type="InterPro" id="IPR052378">
    <property type="entry name" value="NosR_regulator"/>
</dbReference>
<reference evidence="6 7" key="1">
    <citation type="submission" date="2015-09" db="EMBL/GenBank/DDBJ databases">
        <authorList>
            <consortium name="Pathogen Informatics"/>
        </authorList>
    </citation>
    <scope>NUCLEOTIDE SEQUENCE [LARGE SCALE GENOMIC DNA]</scope>
    <source>
        <strain evidence="6 7">2789STDY5834960</strain>
    </source>
</reference>
<dbReference type="InterPro" id="IPR017896">
    <property type="entry name" value="4Fe4S_Fe-S-bd"/>
</dbReference>